<sequence length="208" mass="21582">MMIRPALSAAALAAWLAGCASQPAATGQSTGGQAPAAAAASAPTTAAAAAPTSAPAQAAEFYVVLPEDGRYYAFGSFKLYQDYLAHGEVALTRTRIGAGPTGQTVVFGITGDDVKSGKPSVAELVYDGQLTPAANFYGEVFKNGRYYVFDNLALLREFAAHGEVPYSYTDIGAGPQGATVVWVMDKEGYAKGKPSARGQRFQSLRAGK</sequence>
<evidence type="ECO:0000313" key="3">
    <source>
        <dbReference type="EMBL" id="TSE24075.1"/>
    </source>
</evidence>
<dbReference type="EMBL" id="SMAH01000008">
    <property type="protein sequence ID" value="TCS97650.1"/>
    <property type="molecule type" value="Genomic_DNA"/>
</dbReference>
<reference evidence="3 5" key="2">
    <citation type="submission" date="2019-07" db="EMBL/GenBank/DDBJ databases">
        <title>Tepidimonas ignava SPS-1037 draft genome.</title>
        <authorList>
            <person name="Da Costa M.S."/>
            <person name="Froufe H.J.C."/>
            <person name="Egas C."/>
            <person name="Albuquerque L."/>
        </authorList>
    </citation>
    <scope>NUCLEOTIDE SEQUENCE [LARGE SCALE GENOMIC DNA]</scope>
    <source>
        <strain evidence="3 5">SPS-1037</strain>
    </source>
</reference>
<evidence type="ECO:0008006" key="6">
    <source>
        <dbReference type="Google" id="ProtNLM"/>
    </source>
</evidence>
<gene>
    <name evidence="2" type="ORF">EDC36_10857</name>
    <name evidence="3" type="ORF">Tigna_00074</name>
</gene>
<evidence type="ECO:0000313" key="5">
    <source>
        <dbReference type="Proteomes" id="UP000315577"/>
    </source>
</evidence>
<feature type="chain" id="PRO_5020486876" description="Lipoprotein" evidence="1">
    <location>
        <begin position="25"/>
        <end position="208"/>
    </location>
</feature>
<dbReference type="Proteomes" id="UP000315577">
    <property type="component" value="Unassembled WGS sequence"/>
</dbReference>
<proteinExistence type="predicted"/>
<keyword evidence="5" id="KW-1185">Reference proteome</keyword>
<evidence type="ECO:0000256" key="1">
    <source>
        <dbReference type="SAM" id="SignalP"/>
    </source>
</evidence>
<dbReference type="EMBL" id="VJNC01000001">
    <property type="protein sequence ID" value="TSE24075.1"/>
    <property type="molecule type" value="Genomic_DNA"/>
</dbReference>
<evidence type="ECO:0000313" key="4">
    <source>
        <dbReference type="Proteomes" id="UP000295536"/>
    </source>
</evidence>
<organism evidence="2 4">
    <name type="scientific">Tepidimonas ignava</name>
    <dbReference type="NCBI Taxonomy" id="114249"/>
    <lineage>
        <taxon>Bacteria</taxon>
        <taxon>Pseudomonadati</taxon>
        <taxon>Pseudomonadota</taxon>
        <taxon>Betaproteobacteria</taxon>
        <taxon>Burkholderiales</taxon>
        <taxon>Tepidimonas</taxon>
    </lineage>
</organism>
<dbReference type="AlphaFoldDB" id="A0A4R3LE21"/>
<keyword evidence="1" id="KW-0732">Signal</keyword>
<reference evidence="2 4" key="1">
    <citation type="submission" date="2019-03" db="EMBL/GenBank/DDBJ databases">
        <title>Genomic Encyclopedia of Type Strains, Phase IV (KMG-IV): sequencing the most valuable type-strain genomes for metagenomic binning, comparative biology and taxonomic classification.</title>
        <authorList>
            <person name="Goeker M."/>
        </authorList>
    </citation>
    <scope>NUCLEOTIDE SEQUENCE [LARGE SCALE GENOMIC DNA]</scope>
    <source>
        <strain evidence="2 4">DSM 12034</strain>
    </source>
</reference>
<dbReference type="PROSITE" id="PS51257">
    <property type="entry name" value="PROKAR_LIPOPROTEIN"/>
    <property type="match status" value="1"/>
</dbReference>
<comment type="caution">
    <text evidence="2">The sequence shown here is derived from an EMBL/GenBank/DDBJ whole genome shotgun (WGS) entry which is preliminary data.</text>
</comment>
<feature type="signal peptide" evidence="1">
    <location>
        <begin position="1"/>
        <end position="24"/>
    </location>
</feature>
<evidence type="ECO:0000313" key="2">
    <source>
        <dbReference type="EMBL" id="TCS97650.1"/>
    </source>
</evidence>
<name>A0A4R3LE21_9BURK</name>
<dbReference type="Proteomes" id="UP000295536">
    <property type="component" value="Unassembled WGS sequence"/>
</dbReference>
<protein>
    <recommendedName>
        <fullName evidence="6">Lipoprotein</fullName>
    </recommendedName>
</protein>
<accession>A0A4R3LE21</accession>